<evidence type="ECO:0000313" key="5">
    <source>
        <dbReference type="Proteomes" id="UP000593562"/>
    </source>
</evidence>
<evidence type="ECO:0000256" key="3">
    <source>
        <dbReference type="SAM" id="SignalP"/>
    </source>
</evidence>
<dbReference type="InParanoid" id="A0A7J7C4K4"/>
<dbReference type="PANTHER" id="PTHR33227">
    <property type="entry name" value="STIGMA-SPECIFIC STIG1-LIKE PROTEIN 3"/>
    <property type="match status" value="1"/>
</dbReference>
<keyword evidence="2 3" id="KW-0732">Signal</keyword>
<dbReference type="AlphaFoldDB" id="A0A7J7C4K4"/>
<sequence>MKYNTLIRILLLVLAMLAIALQASPHDQQPFLEDDDDTASGHQEHISLGRFLRQRVPMKCNKNPRICRAEGSPGRDCCKKKCVNVKTDRHNCGMCGKKCKYSEICCKGKCVKPMYDKKHCGGCNNKCNKGSACVYGMCSYA</sequence>
<name>A0A7J7C4K4_TRIWF</name>
<dbReference type="Proteomes" id="UP000593562">
    <property type="component" value="Unassembled WGS sequence"/>
</dbReference>
<reference evidence="4 5" key="1">
    <citation type="journal article" date="2020" name="Nat. Commun.">
        <title>Genome of Tripterygium wilfordii and identification of cytochrome P450 involved in triptolide biosynthesis.</title>
        <authorList>
            <person name="Tu L."/>
            <person name="Su P."/>
            <person name="Zhang Z."/>
            <person name="Gao L."/>
            <person name="Wang J."/>
            <person name="Hu T."/>
            <person name="Zhou J."/>
            <person name="Zhang Y."/>
            <person name="Zhao Y."/>
            <person name="Liu Y."/>
            <person name="Song Y."/>
            <person name="Tong Y."/>
            <person name="Lu Y."/>
            <person name="Yang J."/>
            <person name="Xu C."/>
            <person name="Jia M."/>
            <person name="Peters R.J."/>
            <person name="Huang L."/>
            <person name="Gao W."/>
        </authorList>
    </citation>
    <scope>NUCLEOTIDE SEQUENCE [LARGE SCALE GENOMIC DNA]</scope>
    <source>
        <strain evidence="5">cv. XIE 37</strain>
        <tissue evidence="4">Leaf</tissue>
    </source>
</reference>
<feature type="chain" id="PRO_5029553589" evidence="3">
    <location>
        <begin position="24"/>
        <end position="141"/>
    </location>
</feature>
<dbReference type="Pfam" id="PF04885">
    <property type="entry name" value="Stig1"/>
    <property type="match status" value="1"/>
</dbReference>
<comment type="similarity">
    <text evidence="1">Belongs to the STIG1 family.</text>
</comment>
<organism evidence="4 5">
    <name type="scientific">Tripterygium wilfordii</name>
    <name type="common">Thunder God vine</name>
    <dbReference type="NCBI Taxonomy" id="458696"/>
    <lineage>
        <taxon>Eukaryota</taxon>
        <taxon>Viridiplantae</taxon>
        <taxon>Streptophyta</taxon>
        <taxon>Embryophyta</taxon>
        <taxon>Tracheophyta</taxon>
        <taxon>Spermatophyta</taxon>
        <taxon>Magnoliopsida</taxon>
        <taxon>eudicotyledons</taxon>
        <taxon>Gunneridae</taxon>
        <taxon>Pentapetalae</taxon>
        <taxon>rosids</taxon>
        <taxon>fabids</taxon>
        <taxon>Celastrales</taxon>
        <taxon>Celastraceae</taxon>
        <taxon>Tripterygium</taxon>
    </lineage>
</organism>
<keyword evidence="5" id="KW-1185">Reference proteome</keyword>
<protein>
    <submittedName>
        <fullName evidence="4">Putative Stigma-specific Stig1 family protein</fullName>
    </submittedName>
</protein>
<feature type="signal peptide" evidence="3">
    <location>
        <begin position="1"/>
        <end position="23"/>
    </location>
</feature>
<gene>
    <name evidence="4" type="ORF">HS088_TW21G01237</name>
</gene>
<dbReference type="InterPro" id="IPR006969">
    <property type="entry name" value="Stig-like"/>
</dbReference>
<evidence type="ECO:0000256" key="1">
    <source>
        <dbReference type="ARBA" id="ARBA00006010"/>
    </source>
</evidence>
<dbReference type="EMBL" id="JAAARO010000021">
    <property type="protein sequence ID" value="KAF5729080.1"/>
    <property type="molecule type" value="Genomic_DNA"/>
</dbReference>
<accession>A0A7J7C4K4</accession>
<dbReference type="PANTHER" id="PTHR33227:SF21">
    <property type="entry name" value="F12F1.21 PROTEIN"/>
    <property type="match status" value="1"/>
</dbReference>
<evidence type="ECO:0000256" key="2">
    <source>
        <dbReference type="ARBA" id="ARBA00022729"/>
    </source>
</evidence>
<proteinExistence type="inferred from homology"/>
<dbReference type="OrthoDB" id="5421723at2759"/>
<evidence type="ECO:0000313" key="4">
    <source>
        <dbReference type="EMBL" id="KAF5729080.1"/>
    </source>
</evidence>
<comment type="caution">
    <text evidence="4">The sequence shown here is derived from an EMBL/GenBank/DDBJ whole genome shotgun (WGS) entry which is preliminary data.</text>
</comment>